<dbReference type="EMBL" id="RXIH01000011">
    <property type="protein sequence ID" value="RZN57155.1"/>
    <property type="molecule type" value="Genomic_DNA"/>
</dbReference>
<dbReference type="SUPFAM" id="SSF50630">
    <property type="entry name" value="Acid proteases"/>
    <property type="match status" value="1"/>
</dbReference>
<protein>
    <recommendedName>
        <fullName evidence="5">Retroviral aspartyl protease</fullName>
    </recommendedName>
</protein>
<dbReference type="Gene3D" id="2.40.70.10">
    <property type="entry name" value="Acid Proteases"/>
    <property type="match status" value="1"/>
</dbReference>
<accession>A0A523BG96</accession>
<dbReference type="GO" id="GO:0004190">
    <property type="term" value="F:aspartic-type endopeptidase activity"/>
    <property type="evidence" value="ECO:0007669"/>
    <property type="project" value="InterPro"/>
</dbReference>
<reference evidence="2 4" key="1">
    <citation type="journal article" date="2019" name="Nat. Microbiol.">
        <title>Expanding anaerobic alkane metabolism in the domain of Archaea.</title>
        <authorList>
            <person name="Wang Y."/>
            <person name="Wegener G."/>
            <person name="Hou J."/>
            <person name="Wang F."/>
            <person name="Xiao X."/>
        </authorList>
    </citation>
    <scope>NUCLEOTIDE SEQUENCE [LARGE SCALE GENOMIC DNA]</scope>
    <source>
        <strain evidence="2">WYZ-LMO11</strain>
    </source>
</reference>
<dbReference type="PROSITE" id="PS00141">
    <property type="entry name" value="ASP_PROTEASE"/>
    <property type="match status" value="1"/>
</dbReference>
<evidence type="ECO:0000313" key="1">
    <source>
        <dbReference type="EMBL" id="RZN57155.1"/>
    </source>
</evidence>
<dbReference type="EMBL" id="QNVI01000025">
    <property type="protein sequence ID" value="TDA39510.1"/>
    <property type="molecule type" value="Genomic_DNA"/>
</dbReference>
<evidence type="ECO:0008006" key="5">
    <source>
        <dbReference type="Google" id="ProtNLM"/>
    </source>
</evidence>
<organism evidence="2 4">
    <name type="scientific">Thermoproteota archaeon</name>
    <dbReference type="NCBI Taxonomy" id="2056631"/>
    <lineage>
        <taxon>Archaea</taxon>
        <taxon>Thermoproteota</taxon>
    </lineage>
</organism>
<dbReference type="GO" id="GO:0006508">
    <property type="term" value="P:proteolysis"/>
    <property type="evidence" value="ECO:0007669"/>
    <property type="project" value="InterPro"/>
</dbReference>
<sequence length="122" mass="13471">MGHVYADIIVRGRIGEILLKNIIVDTGASYTVLDKNIVEKIGAWSIPYKIDLELGDGRIVKADVYAVIISLEDRSAVTLALCFENAKNVIGVRTLEDLGLKIDPVSSKLEPTRPKILHIFIK</sequence>
<evidence type="ECO:0000313" key="3">
    <source>
        <dbReference type="Proteomes" id="UP000316080"/>
    </source>
</evidence>
<dbReference type="Proteomes" id="UP000316080">
    <property type="component" value="Unassembled WGS sequence"/>
</dbReference>
<gene>
    <name evidence="2" type="ORF">DSO09_02220</name>
    <name evidence="1" type="ORF">EF809_01430</name>
</gene>
<comment type="caution">
    <text evidence="2">The sequence shown here is derived from an EMBL/GenBank/DDBJ whole genome shotgun (WGS) entry which is preliminary data.</text>
</comment>
<evidence type="ECO:0000313" key="2">
    <source>
        <dbReference type="EMBL" id="TDA39510.1"/>
    </source>
</evidence>
<evidence type="ECO:0000313" key="4">
    <source>
        <dbReference type="Proteomes" id="UP000317265"/>
    </source>
</evidence>
<dbReference type="Proteomes" id="UP000317265">
    <property type="component" value="Unassembled WGS sequence"/>
</dbReference>
<name>A0A523BG96_9CREN</name>
<dbReference type="InterPro" id="IPR001969">
    <property type="entry name" value="Aspartic_peptidase_AS"/>
</dbReference>
<proteinExistence type="predicted"/>
<reference evidence="1 3" key="2">
    <citation type="journal article" date="2019" name="Nat. Microbiol.">
        <title>Wide diversity of methane and short-chain alkane metabolisms in uncultured archaea.</title>
        <authorList>
            <person name="Borrel G."/>
            <person name="Adam P.S."/>
            <person name="McKay L.J."/>
            <person name="Chen L.X."/>
            <person name="Sierra-Garcia I.N."/>
            <person name="Sieber C.M."/>
            <person name="Letourneur Q."/>
            <person name="Ghozlane A."/>
            <person name="Andersen G.L."/>
            <person name="Li W.J."/>
            <person name="Hallam S.J."/>
            <person name="Muyzer G."/>
            <person name="de Oliveira V.M."/>
            <person name="Inskeep W.P."/>
            <person name="Banfield J.F."/>
            <person name="Gribaldo S."/>
        </authorList>
    </citation>
    <scope>NUCLEOTIDE SEQUENCE [LARGE SCALE GENOMIC DNA]</scope>
    <source>
        <strain evidence="1">Verst-YHS</strain>
    </source>
</reference>
<dbReference type="InterPro" id="IPR021109">
    <property type="entry name" value="Peptidase_aspartic_dom_sf"/>
</dbReference>
<dbReference type="AlphaFoldDB" id="A0A523BG96"/>